<evidence type="ECO:0000313" key="4">
    <source>
        <dbReference type="Proteomes" id="UP001217500"/>
    </source>
</evidence>
<feature type="transmembrane region" description="Helical" evidence="1">
    <location>
        <begin position="98"/>
        <end position="120"/>
    </location>
</feature>
<dbReference type="KEGG" id="gso:PH603_12650"/>
<reference evidence="3" key="1">
    <citation type="submission" date="2023-01" db="EMBL/GenBank/DDBJ databases">
        <title>The genome sequence of Kordiimonadaceae bacterium 6D33.</title>
        <authorList>
            <person name="Liu Y."/>
        </authorList>
    </citation>
    <scope>NUCLEOTIDE SEQUENCE</scope>
    <source>
        <strain evidence="3">6D33</strain>
    </source>
</reference>
<keyword evidence="1" id="KW-0812">Transmembrane</keyword>
<dbReference type="InterPro" id="IPR015393">
    <property type="entry name" value="DUF1972"/>
</dbReference>
<evidence type="ECO:0000259" key="2">
    <source>
        <dbReference type="Pfam" id="PF09314"/>
    </source>
</evidence>
<protein>
    <submittedName>
        <fullName evidence="3">DUF1972 domain-containing protein</fullName>
    </submittedName>
</protein>
<accession>A0AAE9XTY9</accession>
<dbReference type="Gene3D" id="3.40.50.2000">
    <property type="entry name" value="Glycogen Phosphorylase B"/>
    <property type="match status" value="2"/>
</dbReference>
<dbReference type="SUPFAM" id="SSF53756">
    <property type="entry name" value="UDP-Glycosyltransferase/glycogen phosphorylase"/>
    <property type="match status" value="1"/>
</dbReference>
<keyword evidence="4" id="KW-1185">Reference proteome</keyword>
<keyword evidence="1" id="KW-1133">Transmembrane helix</keyword>
<evidence type="ECO:0000313" key="3">
    <source>
        <dbReference type="EMBL" id="WCL53388.1"/>
    </source>
</evidence>
<evidence type="ECO:0000256" key="1">
    <source>
        <dbReference type="SAM" id="Phobius"/>
    </source>
</evidence>
<dbReference type="Proteomes" id="UP001217500">
    <property type="component" value="Chromosome"/>
</dbReference>
<dbReference type="RefSeq" id="WP_289502900.1">
    <property type="nucleotide sequence ID" value="NZ_CP116805.1"/>
</dbReference>
<feature type="domain" description="DUF1972" evidence="2">
    <location>
        <begin position="18"/>
        <end position="194"/>
    </location>
</feature>
<dbReference type="AlphaFoldDB" id="A0AAE9XTY9"/>
<dbReference type="Pfam" id="PF09314">
    <property type="entry name" value="DUF1972"/>
    <property type="match status" value="1"/>
</dbReference>
<proteinExistence type="predicted"/>
<sequence>MSQKSKKKKKEGIQPAFHVAIIGTVGVPGSYGGFETLAENLVTYAERAEGGAGITVYCSAPAFEDRAPCFRGARRRFVPLGANGPSSMVYDAWSMLDALMRGCSHILLLGVSGALILPLVRIAGKVLGRPCIVTNIDGIEWRRDKWNPLARAVLKASEWAAVRFSDVIVADNQAVAEYVQARYGVPCVTIPYGGDHAVSATPHVENCQDLPARYALAICRIEPENNVEMILEAGAGLGMPLVFVGNWDRSGYGRRLKAAYADNPDISLLDPVYEPGALRAIRDRAVIYLHGHSAGGTNPSLVEMMHFGIPVLAFDCVFNRHTTEEKALFFRSANDLALLARGLGAGDGNAVGSAMKEIAERRYRWNLVGKAYFDLFRL</sequence>
<name>A0AAE9XTY9_9PROT</name>
<keyword evidence="1" id="KW-0472">Membrane</keyword>
<gene>
    <name evidence="3" type="ORF">PH603_12650</name>
</gene>
<dbReference type="EMBL" id="CP116805">
    <property type="protein sequence ID" value="WCL53388.1"/>
    <property type="molecule type" value="Genomic_DNA"/>
</dbReference>
<organism evidence="3 4">
    <name type="scientific">Gimibacter soli</name>
    <dbReference type="NCBI Taxonomy" id="3024400"/>
    <lineage>
        <taxon>Bacteria</taxon>
        <taxon>Pseudomonadati</taxon>
        <taxon>Pseudomonadota</taxon>
        <taxon>Alphaproteobacteria</taxon>
        <taxon>Kordiimonadales</taxon>
        <taxon>Temperatibacteraceae</taxon>
        <taxon>Gimibacter</taxon>
    </lineage>
</organism>